<protein>
    <recommendedName>
        <fullName evidence="3">XRE family transcriptional regulator</fullName>
    </recommendedName>
</protein>
<keyword evidence="2" id="KW-1185">Reference proteome</keyword>
<dbReference type="RefSeq" id="WP_267563745.1">
    <property type="nucleotide sequence ID" value="NZ_JAPNTZ010000005.1"/>
</dbReference>
<organism evidence="1 2">
    <name type="scientific">Paractinoplanes pyxinae</name>
    <dbReference type="NCBI Taxonomy" id="2997416"/>
    <lineage>
        <taxon>Bacteria</taxon>
        <taxon>Bacillati</taxon>
        <taxon>Actinomycetota</taxon>
        <taxon>Actinomycetes</taxon>
        <taxon>Micromonosporales</taxon>
        <taxon>Micromonosporaceae</taxon>
        <taxon>Paractinoplanes</taxon>
    </lineage>
</organism>
<evidence type="ECO:0000313" key="1">
    <source>
        <dbReference type="EMBL" id="MCY1139618.1"/>
    </source>
</evidence>
<comment type="caution">
    <text evidence="1">The sequence shown here is derived from an EMBL/GenBank/DDBJ whole genome shotgun (WGS) entry which is preliminary data.</text>
</comment>
<name>A0ABT4B1X2_9ACTN</name>
<proteinExistence type="predicted"/>
<accession>A0ABT4B1X2</accession>
<reference evidence="1" key="1">
    <citation type="submission" date="2022-11" db="EMBL/GenBank/DDBJ databases">
        <authorList>
            <person name="Somphong A."/>
            <person name="Phongsopitanun W."/>
        </authorList>
    </citation>
    <scope>NUCLEOTIDE SEQUENCE</scope>
    <source>
        <strain evidence="1">Pm04-4</strain>
    </source>
</reference>
<evidence type="ECO:0000313" key="2">
    <source>
        <dbReference type="Proteomes" id="UP001151002"/>
    </source>
</evidence>
<sequence length="234" mass="25394">MPDLTLSRLAGADPDVLRRSAADLGWHAADLFVAAGLEVPDDLAPARSTISREVGRLIVSMKNLQLEALDEIRAFIRSLPEHPPVAPGPEQVTAHVRVRPASDGPGPMLVRLLANRNIRPWNARLLLWVGGGPYVSDSTIYQLGQCVVRVTGAYVTGFAHILGIPAADLAELTGVEPSDRNRTHPHSAELAGLAWDARRLTTDQLLAVGRRADALTAADPRRYCSRCRGFHTRD</sequence>
<evidence type="ECO:0008006" key="3">
    <source>
        <dbReference type="Google" id="ProtNLM"/>
    </source>
</evidence>
<dbReference type="EMBL" id="JAPNTZ010000005">
    <property type="protein sequence ID" value="MCY1139618.1"/>
    <property type="molecule type" value="Genomic_DNA"/>
</dbReference>
<dbReference type="Proteomes" id="UP001151002">
    <property type="component" value="Unassembled WGS sequence"/>
</dbReference>
<gene>
    <name evidence="1" type="ORF">OWR29_16585</name>
</gene>